<dbReference type="AlphaFoldDB" id="A0A1I3ZXB4"/>
<evidence type="ECO:0000313" key="2">
    <source>
        <dbReference type="EMBL" id="SFK48708.1"/>
    </source>
</evidence>
<dbReference type="NCBIfam" id="NF038403">
    <property type="entry name" value="perm_prefix_1"/>
    <property type="match status" value="1"/>
</dbReference>
<keyword evidence="3" id="KW-1185">Reference proteome</keyword>
<dbReference type="EMBL" id="FORT01000014">
    <property type="protein sequence ID" value="SFK48708.1"/>
    <property type="molecule type" value="Genomic_DNA"/>
</dbReference>
<organism evidence="2 3">
    <name type="scientific">Brevibacillus centrosporus</name>
    <dbReference type="NCBI Taxonomy" id="54910"/>
    <lineage>
        <taxon>Bacteria</taxon>
        <taxon>Bacillati</taxon>
        <taxon>Bacillota</taxon>
        <taxon>Bacilli</taxon>
        <taxon>Bacillales</taxon>
        <taxon>Paenibacillaceae</taxon>
        <taxon>Brevibacillus</taxon>
    </lineage>
</organism>
<gene>
    <name evidence="2" type="ORF">SAMN05518846_11443</name>
</gene>
<evidence type="ECO:0000313" key="3">
    <source>
        <dbReference type="Proteomes" id="UP000198915"/>
    </source>
</evidence>
<protein>
    <submittedName>
        <fullName evidence="2">Uncharacterized protein</fullName>
    </submittedName>
</protein>
<keyword evidence="1" id="KW-0812">Transmembrane</keyword>
<dbReference type="Proteomes" id="UP000198915">
    <property type="component" value="Unassembled WGS sequence"/>
</dbReference>
<name>A0A1I3ZXB4_9BACL</name>
<feature type="transmembrane region" description="Helical" evidence="1">
    <location>
        <begin position="187"/>
        <end position="207"/>
    </location>
</feature>
<feature type="transmembrane region" description="Helical" evidence="1">
    <location>
        <begin position="109"/>
        <end position="127"/>
    </location>
</feature>
<keyword evidence="1" id="KW-0472">Membrane</keyword>
<sequence>MDKIQQHVDRLFRPYKGSKQAQELKQEILSNLQARVADMTMSGVSREAAISSAIANIPSIAHLLDEKPRVFLYRFWVEWVQRVLLFTLIAWIVTMPFRFVGNGTGSNTLLMFIALGIGIVYGGLLLLKRYDRKTGGMNVQAALRLRKIGWLLWVLLMGVSLFYTTALHFGSNLWFSRPIHISGPYQFANVAIDYLKPFVTLLIPLALHMVPKLLMKYEVGEEDGCTE</sequence>
<keyword evidence="1" id="KW-1133">Transmembrane helix</keyword>
<reference evidence="3" key="1">
    <citation type="submission" date="2016-10" db="EMBL/GenBank/DDBJ databases">
        <authorList>
            <person name="Varghese N."/>
            <person name="Submissions S."/>
        </authorList>
    </citation>
    <scope>NUCLEOTIDE SEQUENCE [LARGE SCALE GENOMIC DNA]</scope>
    <source>
        <strain evidence="3">OK042</strain>
    </source>
</reference>
<feature type="transmembrane region" description="Helical" evidence="1">
    <location>
        <begin position="148"/>
        <end position="167"/>
    </location>
</feature>
<dbReference type="InterPro" id="IPR047928">
    <property type="entry name" value="Perm_prefix_1"/>
</dbReference>
<dbReference type="RefSeq" id="WP_092273168.1">
    <property type="nucleotide sequence ID" value="NZ_BJOE01000043.1"/>
</dbReference>
<feature type="transmembrane region" description="Helical" evidence="1">
    <location>
        <begin position="79"/>
        <end position="97"/>
    </location>
</feature>
<evidence type="ECO:0000256" key="1">
    <source>
        <dbReference type="SAM" id="Phobius"/>
    </source>
</evidence>
<dbReference type="STRING" id="1884381.SAMN05518846_11443"/>
<proteinExistence type="predicted"/>
<accession>A0A1I3ZXB4</accession>